<evidence type="ECO:0000256" key="4">
    <source>
        <dbReference type="ARBA" id="ARBA00022692"/>
    </source>
</evidence>
<dbReference type="InterPro" id="IPR049452">
    <property type="entry name" value="Anoctamin_TM"/>
</dbReference>
<gene>
    <name evidence="10" type="ORF">PACLA_8A067827</name>
</gene>
<keyword evidence="3" id="KW-1003">Cell membrane</keyword>
<comment type="similarity">
    <text evidence="2 8">Belongs to the anoctamin family.</text>
</comment>
<evidence type="ECO:0000256" key="6">
    <source>
        <dbReference type="ARBA" id="ARBA00023136"/>
    </source>
</evidence>
<dbReference type="GO" id="GO:0046983">
    <property type="term" value="F:protein dimerization activity"/>
    <property type="evidence" value="ECO:0007669"/>
    <property type="project" value="InterPro"/>
</dbReference>
<dbReference type="InterPro" id="IPR032394">
    <property type="entry name" value="Anoct_dimer"/>
</dbReference>
<keyword evidence="11" id="KW-1185">Reference proteome</keyword>
<evidence type="ECO:0000256" key="7">
    <source>
        <dbReference type="ARBA" id="ARBA00023180"/>
    </source>
</evidence>
<evidence type="ECO:0000256" key="9">
    <source>
        <dbReference type="SAM" id="MobiDB-lite"/>
    </source>
</evidence>
<feature type="transmembrane region" description="Helical" evidence="8">
    <location>
        <begin position="1059"/>
        <end position="1083"/>
    </location>
</feature>
<dbReference type="InterPro" id="IPR007632">
    <property type="entry name" value="Anoctamin"/>
</dbReference>
<feature type="transmembrane region" description="Helical" evidence="8">
    <location>
        <begin position="803"/>
        <end position="827"/>
    </location>
</feature>
<name>A0A7D9DPA9_PARCT</name>
<dbReference type="EMBL" id="CACRXK020001600">
    <property type="protein sequence ID" value="CAB3990089.1"/>
    <property type="molecule type" value="Genomic_DNA"/>
</dbReference>
<dbReference type="OrthoDB" id="296386at2759"/>
<keyword evidence="5 8" id="KW-1133">Transmembrane helix</keyword>
<evidence type="ECO:0000256" key="1">
    <source>
        <dbReference type="ARBA" id="ARBA00004651"/>
    </source>
</evidence>
<sequence>MQKEQSKLSGSSSKGDDVLNENYNEILEFLDEYYGKPHSTPKPISRFKAGELSDDSQIYVKANKAQPVGTGLKKLVELVKSIPEANYGFNIKGGLDRPVMREDTGLFVTKIRPKGVAAKNGGLAPGDRILEINDKDCRFVKRQTALDLIQNSNEGLKLLVEKNAIQIRMRPKDLSDNIVEVTLAKSSSDSGSGLGFNIRGGVDHPHLSYDPGIFVTTVKEYSVAAKDGRIQPGDKILEINGIDVRRVPRETVIDLINESKKSVRLKLLKDALQNLIKENEEGSVDVRRGPVVVVELKKGTEGLGFNIRGGSDAPYLPDNPGIFVTSVRPGGVADRDRRLKRGDRILEINGVDVRNVPQETAGLLVQRNQGKISLFVEKEAEKYYKLSNKFKNNVDEDDLSGERGCFFKDGKRRTDFVLVYLEGDKPSPPRHTEFRQTFLENLAKSQLEFEEDVTQDRKTKVHFVKLHVPWEVLLFYAEELCFRAPLEVRDSKKINWSDRMLTKFHLPNIFKDEVPGQPDDYFTCEFQAAKLDKFIGSENPDTYFKDTERSRVAYEILETAPYGKKQRGEIGIERLVEEEVFVAAYPLHVGPYELPRELKEGPDSPEEVKINQRQVLKEYWARWGKWLKYQPLDHIREYFGEKIGIYFAWLGQYTAWLLAPSLLGMLVFLYGAITINGPDNRPAMEVCEYPVWTFKMCPLCDEDLGCKYWDLKTSCGTGKIAYLFDNAATVFYSVFVSFWAVFFLEFWKRKEITLAYHWDVLEYEEGAERPRPTFAALAPTVARNPVTGIMEPHFPEERRTHRVFSGIAVVLTMVSLVLVFMLGVIVYKLLVYRPLAKNPSTKAKAQQIANMTGAMVNLMTIMILSRVYEKVALALNHWEMHRTQTEYEDSLTFKVFCFQFVNFYSSIFYIAFFKGKMTGYPGNYNRLMGLRQEECAPGGCLMELAQQLVIIMIGKQLINNVQEVMIPVVKQWIARKKRGKSGNEVKPRWEQDYELIPNEGLFGEYLEMVLQFGFITIFVAAFPLAPFFALANNVFEIRIDSDKFVCEVRRPIADRAQDIGIWFNILDTVAKIAVISNAFLIAFTSSFLPKLLYRYSVSANGSLEGFTNYSLAWAPVNTTKEPCRYLQFRNDKGSHTAFYWHLLALKLGFVIMFEHFVFFISAMIDLLVPDIPKDLDIVIKREAYVAKQALAEHQGGGLAKSDESPDELDDDGV</sequence>
<keyword evidence="7" id="KW-0325">Glycoprotein</keyword>
<comment type="subcellular location">
    <subcellularLocation>
        <location evidence="1">Cell membrane</location>
        <topology evidence="1">Multi-pass membrane protein</topology>
    </subcellularLocation>
    <subcellularLocation>
        <location evidence="8">Membrane</location>
        <topology evidence="8">Multi-pass membrane protein</topology>
    </subcellularLocation>
</comment>
<dbReference type="Gene3D" id="2.30.42.10">
    <property type="match status" value="3"/>
</dbReference>
<reference evidence="10" key="1">
    <citation type="submission" date="2020-04" db="EMBL/GenBank/DDBJ databases">
        <authorList>
            <person name="Alioto T."/>
            <person name="Alioto T."/>
            <person name="Gomez Garrido J."/>
        </authorList>
    </citation>
    <scope>NUCLEOTIDE SEQUENCE</scope>
    <source>
        <strain evidence="10">A484AB</strain>
    </source>
</reference>
<evidence type="ECO:0000256" key="2">
    <source>
        <dbReference type="ARBA" id="ARBA00009671"/>
    </source>
</evidence>
<comment type="caution">
    <text evidence="8">Lacks conserved residue(s) required for the propagation of feature annotation.</text>
</comment>
<dbReference type="GO" id="GO:0005886">
    <property type="term" value="C:plasma membrane"/>
    <property type="evidence" value="ECO:0007669"/>
    <property type="project" value="UniProtKB-SubCell"/>
</dbReference>
<dbReference type="PROSITE" id="PS50106">
    <property type="entry name" value="PDZ"/>
    <property type="match status" value="3"/>
</dbReference>
<feature type="compositionally biased region" description="Acidic residues" evidence="9">
    <location>
        <begin position="1204"/>
        <end position="1213"/>
    </location>
</feature>
<proteinExistence type="inferred from homology"/>
<dbReference type="SUPFAM" id="SSF50156">
    <property type="entry name" value="PDZ domain-like"/>
    <property type="match status" value="3"/>
</dbReference>
<keyword evidence="4 8" id="KW-0812">Transmembrane</keyword>
<evidence type="ECO:0000313" key="10">
    <source>
        <dbReference type="EMBL" id="CAB3990089.1"/>
    </source>
</evidence>
<dbReference type="PANTHER" id="PTHR12308:SF84">
    <property type="entry name" value="ANOCTAMIN"/>
    <property type="match status" value="1"/>
</dbReference>
<feature type="transmembrane region" description="Helical" evidence="8">
    <location>
        <begin position="729"/>
        <end position="747"/>
    </location>
</feature>
<dbReference type="SMART" id="SM00228">
    <property type="entry name" value="PDZ"/>
    <property type="match status" value="3"/>
</dbReference>
<evidence type="ECO:0000256" key="5">
    <source>
        <dbReference type="ARBA" id="ARBA00022989"/>
    </source>
</evidence>
<feature type="transmembrane region" description="Helical" evidence="8">
    <location>
        <begin position="646"/>
        <end position="673"/>
    </location>
</feature>
<evidence type="ECO:0000313" key="11">
    <source>
        <dbReference type="Proteomes" id="UP001152795"/>
    </source>
</evidence>
<dbReference type="InterPro" id="IPR036034">
    <property type="entry name" value="PDZ_sf"/>
</dbReference>
<dbReference type="Proteomes" id="UP001152795">
    <property type="component" value="Unassembled WGS sequence"/>
</dbReference>
<protein>
    <recommendedName>
        <fullName evidence="8">Anoctamin</fullName>
    </recommendedName>
</protein>
<feature type="transmembrane region" description="Helical" evidence="8">
    <location>
        <begin position="891"/>
        <end position="912"/>
    </location>
</feature>
<dbReference type="InterPro" id="IPR001478">
    <property type="entry name" value="PDZ"/>
</dbReference>
<dbReference type="PANTHER" id="PTHR12308">
    <property type="entry name" value="ANOCTAMIN"/>
    <property type="match status" value="1"/>
</dbReference>
<organism evidence="10 11">
    <name type="scientific">Paramuricea clavata</name>
    <name type="common">Red gorgonian</name>
    <name type="synonym">Violescent sea-whip</name>
    <dbReference type="NCBI Taxonomy" id="317549"/>
    <lineage>
        <taxon>Eukaryota</taxon>
        <taxon>Metazoa</taxon>
        <taxon>Cnidaria</taxon>
        <taxon>Anthozoa</taxon>
        <taxon>Octocorallia</taxon>
        <taxon>Malacalcyonacea</taxon>
        <taxon>Plexauridae</taxon>
        <taxon>Paramuricea</taxon>
    </lineage>
</organism>
<dbReference type="Pfam" id="PF04547">
    <property type="entry name" value="Anoctamin"/>
    <property type="match status" value="1"/>
</dbReference>
<feature type="transmembrane region" description="Helical" evidence="8">
    <location>
        <begin position="1138"/>
        <end position="1164"/>
    </location>
</feature>
<dbReference type="Pfam" id="PF00595">
    <property type="entry name" value="PDZ"/>
    <property type="match status" value="3"/>
</dbReference>
<dbReference type="GO" id="GO:0005254">
    <property type="term" value="F:chloride channel activity"/>
    <property type="evidence" value="ECO:0007669"/>
    <property type="project" value="TreeGrafter"/>
</dbReference>
<dbReference type="Pfam" id="PF16178">
    <property type="entry name" value="Anoct_dimer"/>
    <property type="match status" value="1"/>
</dbReference>
<accession>A0A7D9DPA9</accession>
<comment type="caution">
    <text evidence="10">The sequence shown here is derived from an EMBL/GenBank/DDBJ whole genome shotgun (WGS) entry which is preliminary data.</text>
</comment>
<dbReference type="AlphaFoldDB" id="A0A7D9DPA9"/>
<feature type="transmembrane region" description="Helical" evidence="8">
    <location>
        <begin position="1008"/>
        <end position="1031"/>
    </location>
</feature>
<feature type="region of interest" description="Disordered" evidence="9">
    <location>
        <begin position="1191"/>
        <end position="1213"/>
    </location>
</feature>
<keyword evidence="6 8" id="KW-0472">Membrane</keyword>
<evidence type="ECO:0000256" key="8">
    <source>
        <dbReference type="RuleBase" id="RU280814"/>
    </source>
</evidence>
<evidence type="ECO:0000256" key="3">
    <source>
        <dbReference type="ARBA" id="ARBA00022475"/>
    </source>
</evidence>